<protein>
    <submittedName>
        <fullName evidence="6">GH17758</fullName>
    </submittedName>
</protein>
<dbReference type="HOGENOM" id="CLU_1403810_0_0_1"/>
<keyword evidence="2" id="KW-0862">Zinc</keyword>
<proteinExistence type="predicted"/>
<feature type="domain" description="RING-type" evidence="5">
    <location>
        <begin position="11"/>
        <end position="57"/>
    </location>
</feature>
<organism evidence="7">
    <name type="scientific">Drosophila grimshawi</name>
    <name type="common">Hawaiian fruit fly</name>
    <name type="synonym">Idiomyia grimshawi</name>
    <dbReference type="NCBI Taxonomy" id="7222"/>
    <lineage>
        <taxon>Eukaryota</taxon>
        <taxon>Metazoa</taxon>
        <taxon>Ecdysozoa</taxon>
        <taxon>Arthropoda</taxon>
        <taxon>Hexapoda</taxon>
        <taxon>Insecta</taxon>
        <taxon>Pterygota</taxon>
        <taxon>Neoptera</taxon>
        <taxon>Endopterygota</taxon>
        <taxon>Diptera</taxon>
        <taxon>Brachycera</taxon>
        <taxon>Muscomorpha</taxon>
        <taxon>Ephydroidea</taxon>
        <taxon>Drosophilidae</taxon>
        <taxon>Drosophila</taxon>
        <taxon>Hawaiian Drosophila</taxon>
    </lineage>
</organism>
<dbReference type="GO" id="GO:0007129">
    <property type="term" value="P:homologous chromosome pairing at meiosis"/>
    <property type="evidence" value="ECO:0007669"/>
    <property type="project" value="TreeGrafter"/>
</dbReference>
<evidence type="ECO:0000259" key="5">
    <source>
        <dbReference type="PROSITE" id="PS50089"/>
    </source>
</evidence>
<dbReference type="EMBL" id="CH916376">
    <property type="protein sequence ID" value="EDV95110.1"/>
    <property type="molecule type" value="Genomic_DNA"/>
</dbReference>
<dbReference type="InterPro" id="IPR042123">
    <property type="entry name" value="Zip3/RNF212-like"/>
</dbReference>
<dbReference type="FunCoup" id="B4JXL1">
    <property type="interactions" value="1"/>
</dbReference>
<evidence type="ECO:0000256" key="3">
    <source>
        <dbReference type="ARBA" id="ARBA00023254"/>
    </source>
</evidence>
<dbReference type="Proteomes" id="UP000001070">
    <property type="component" value="Unassembled WGS sequence"/>
</dbReference>
<keyword evidence="1 4" id="KW-0863">Zinc-finger</keyword>
<dbReference type="SUPFAM" id="SSF57850">
    <property type="entry name" value="RING/U-box"/>
    <property type="match status" value="1"/>
</dbReference>
<name>B4JXL1_DROGR</name>
<dbReference type="Gene3D" id="3.30.40.10">
    <property type="entry name" value="Zinc/RING finger domain, C3HC4 (zinc finger)"/>
    <property type="match status" value="1"/>
</dbReference>
<dbReference type="GO" id="GO:0000795">
    <property type="term" value="C:synaptonemal complex"/>
    <property type="evidence" value="ECO:0007669"/>
    <property type="project" value="InterPro"/>
</dbReference>
<dbReference type="InterPro" id="IPR001841">
    <property type="entry name" value="Znf_RING"/>
</dbReference>
<evidence type="ECO:0000313" key="7">
    <source>
        <dbReference type="Proteomes" id="UP000001070"/>
    </source>
</evidence>
<dbReference type="AlphaFoldDB" id="B4JXL1"/>
<dbReference type="Pfam" id="PF14634">
    <property type="entry name" value="zf-RING_5"/>
    <property type="match status" value="1"/>
</dbReference>
<dbReference type="PhylomeDB" id="B4JXL1"/>
<dbReference type="InParanoid" id="B4JXL1"/>
<evidence type="ECO:0000313" key="6">
    <source>
        <dbReference type="EMBL" id="EDV95110.1"/>
    </source>
</evidence>
<sequence>MDTAKKLWIHCNSCFDFYIDQRIIFLLACQHLACEKCVTASIGRKAGDAPSFMCPICGKRVRGRQVNNALPTNLKDMFHPEPWHDGLPHDVIDTFQKDHRKRLEEHIVKKAKEMEKLYKDMQLAYKVCQKQYVELHRNRMAQDGGPTTATQATEIGAFNRIIAANVRYPDISQIYIFPFPDRINCTVWDITNRV</sequence>
<dbReference type="GO" id="GO:0007131">
    <property type="term" value="P:reciprocal meiotic recombination"/>
    <property type="evidence" value="ECO:0007669"/>
    <property type="project" value="InterPro"/>
</dbReference>
<dbReference type="eggNOG" id="KOG4739">
    <property type="taxonomic scope" value="Eukaryota"/>
</dbReference>
<evidence type="ECO:0000256" key="4">
    <source>
        <dbReference type="PROSITE-ProRule" id="PRU00175"/>
    </source>
</evidence>
<dbReference type="GO" id="GO:0019789">
    <property type="term" value="F:SUMO transferase activity"/>
    <property type="evidence" value="ECO:0007669"/>
    <property type="project" value="InterPro"/>
</dbReference>
<dbReference type="PANTHER" id="PTHR22663:SF17">
    <property type="entry name" value="RING FINGER PROTEIN NARYA-RELATED"/>
    <property type="match status" value="1"/>
</dbReference>
<keyword evidence="1 4" id="KW-0479">Metal-binding</keyword>
<accession>B4JXL1</accession>
<reference evidence="6 7" key="1">
    <citation type="journal article" date="2007" name="Nature">
        <title>Evolution of genes and genomes on the Drosophila phylogeny.</title>
        <authorList>
            <consortium name="Drosophila 12 Genomes Consortium"/>
            <person name="Clark A.G."/>
            <person name="Eisen M.B."/>
            <person name="Smith D.R."/>
            <person name="Bergman C.M."/>
            <person name="Oliver B."/>
            <person name="Markow T.A."/>
            <person name="Kaufman T.C."/>
            <person name="Kellis M."/>
            <person name="Gelbart W."/>
            <person name="Iyer V.N."/>
            <person name="Pollard D.A."/>
            <person name="Sackton T.B."/>
            <person name="Larracuente A.M."/>
            <person name="Singh N.D."/>
            <person name="Abad J.P."/>
            <person name="Abt D.N."/>
            <person name="Adryan B."/>
            <person name="Aguade M."/>
            <person name="Akashi H."/>
            <person name="Anderson W.W."/>
            <person name="Aquadro C.F."/>
            <person name="Ardell D.H."/>
            <person name="Arguello R."/>
            <person name="Artieri C.G."/>
            <person name="Barbash D.A."/>
            <person name="Barker D."/>
            <person name="Barsanti P."/>
            <person name="Batterham P."/>
            <person name="Batzoglou S."/>
            <person name="Begun D."/>
            <person name="Bhutkar A."/>
            <person name="Blanco E."/>
            <person name="Bosak S.A."/>
            <person name="Bradley R.K."/>
            <person name="Brand A.D."/>
            <person name="Brent M.R."/>
            <person name="Brooks A.N."/>
            <person name="Brown R.H."/>
            <person name="Butlin R.K."/>
            <person name="Caggese C."/>
            <person name="Calvi B.R."/>
            <person name="Bernardo de Carvalho A."/>
            <person name="Caspi A."/>
            <person name="Castrezana S."/>
            <person name="Celniker S.E."/>
            <person name="Chang J.L."/>
            <person name="Chapple C."/>
            <person name="Chatterji S."/>
            <person name="Chinwalla A."/>
            <person name="Civetta A."/>
            <person name="Clifton S.W."/>
            <person name="Comeron J.M."/>
            <person name="Costello J.C."/>
            <person name="Coyne J.A."/>
            <person name="Daub J."/>
            <person name="David R.G."/>
            <person name="Delcher A.L."/>
            <person name="Delehaunty K."/>
            <person name="Do C.B."/>
            <person name="Ebling H."/>
            <person name="Edwards K."/>
            <person name="Eickbush T."/>
            <person name="Evans J.D."/>
            <person name="Filipski A."/>
            <person name="Findeiss S."/>
            <person name="Freyhult E."/>
            <person name="Fulton L."/>
            <person name="Fulton R."/>
            <person name="Garcia A.C."/>
            <person name="Gardiner A."/>
            <person name="Garfield D.A."/>
            <person name="Garvin B.E."/>
            <person name="Gibson G."/>
            <person name="Gilbert D."/>
            <person name="Gnerre S."/>
            <person name="Godfrey J."/>
            <person name="Good R."/>
            <person name="Gotea V."/>
            <person name="Gravely B."/>
            <person name="Greenberg A.J."/>
            <person name="Griffiths-Jones S."/>
            <person name="Gross S."/>
            <person name="Guigo R."/>
            <person name="Gustafson E.A."/>
            <person name="Haerty W."/>
            <person name="Hahn M.W."/>
            <person name="Halligan D.L."/>
            <person name="Halpern A.L."/>
            <person name="Halter G.M."/>
            <person name="Han M.V."/>
            <person name="Heger A."/>
            <person name="Hillier L."/>
            <person name="Hinrichs A.S."/>
            <person name="Holmes I."/>
            <person name="Hoskins R.A."/>
            <person name="Hubisz M.J."/>
            <person name="Hultmark D."/>
            <person name="Huntley M.A."/>
            <person name="Jaffe D.B."/>
            <person name="Jagadeeshan S."/>
            <person name="Jeck W.R."/>
            <person name="Johnson J."/>
            <person name="Jones C.D."/>
            <person name="Jordan W.C."/>
            <person name="Karpen G.H."/>
            <person name="Kataoka E."/>
            <person name="Keightley P.D."/>
            <person name="Kheradpour P."/>
            <person name="Kirkness E.F."/>
            <person name="Koerich L.B."/>
            <person name="Kristiansen K."/>
            <person name="Kudrna D."/>
            <person name="Kulathinal R.J."/>
            <person name="Kumar S."/>
            <person name="Kwok R."/>
            <person name="Lander E."/>
            <person name="Langley C.H."/>
            <person name="Lapoint R."/>
            <person name="Lazzaro B.P."/>
            <person name="Lee S.J."/>
            <person name="Levesque L."/>
            <person name="Li R."/>
            <person name="Lin C.F."/>
            <person name="Lin M.F."/>
            <person name="Lindblad-Toh K."/>
            <person name="Llopart A."/>
            <person name="Long M."/>
            <person name="Low L."/>
            <person name="Lozovsky E."/>
            <person name="Lu J."/>
            <person name="Luo M."/>
            <person name="Machado C.A."/>
            <person name="Makalowski W."/>
            <person name="Marzo M."/>
            <person name="Matsuda M."/>
            <person name="Matzkin L."/>
            <person name="McAllister B."/>
            <person name="McBride C.S."/>
            <person name="McKernan B."/>
            <person name="McKernan K."/>
            <person name="Mendez-Lago M."/>
            <person name="Minx P."/>
            <person name="Mollenhauer M.U."/>
            <person name="Montooth K."/>
            <person name="Mount S.M."/>
            <person name="Mu X."/>
            <person name="Myers E."/>
            <person name="Negre B."/>
            <person name="Newfeld S."/>
            <person name="Nielsen R."/>
            <person name="Noor M.A."/>
            <person name="O'Grady P."/>
            <person name="Pachter L."/>
            <person name="Papaceit M."/>
            <person name="Parisi M.J."/>
            <person name="Parisi M."/>
            <person name="Parts L."/>
            <person name="Pedersen J.S."/>
            <person name="Pesole G."/>
            <person name="Phillippy A.M."/>
            <person name="Ponting C.P."/>
            <person name="Pop M."/>
            <person name="Porcelli D."/>
            <person name="Powell J.R."/>
            <person name="Prohaska S."/>
            <person name="Pruitt K."/>
            <person name="Puig M."/>
            <person name="Quesneville H."/>
            <person name="Ram K.R."/>
            <person name="Rand D."/>
            <person name="Rasmussen M.D."/>
            <person name="Reed L.K."/>
            <person name="Reenan R."/>
            <person name="Reily A."/>
            <person name="Remington K.A."/>
            <person name="Rieger T.T."/>
            <person name="Ritchie M.G."/>
            <person name="Robin C."/>
            <person name="Rogers Y.H."/>
            <person name="Rohde C."/>
            <person name="Rozas J."/>
            <person name="Rubenfield M.J."/>
            <person name="Ruiz A."/>
            <person name="Russo S."/>
            <person name="Salzberg S.L."/>
            <person name="Sanchez-Gracia A."/>
            <person name="Saranga D.J."/>
            <person name="Sato H."/>
            <person name="Schaeffer S.W."/>
            <person name="Schatz M.C."/>
            <person name="Schlenke T."/>
            <person name="Schwartz R."/>
            <person name="Segarra C."/>
            <person name="Singh R.S."/>
            <person name="Sirot L."/>
            <person name="Sirota M."/>
            <person name="Sisneros N.B."/>
            <person name="Smith C.D."/>
            <person name="Smith T.F."/>
            <person name="Spieth J."/>
            <person name="Stage D.E."/>
            <person name="Stark A."/>
            <person name="Stephan W."/>
            <person name="Strausberg R.L."/>
            <person name="Strempel S."/>
            <person name="Sturgill D."/>
            <person name="Sutton G."/>
            <person name="Sutton G.G."/>
            <person name="Tao W."/>
            <person name="Teichmann S."/>
            <person name="Tobari Y.N."/>
            <person name="Tomimura Y."/>
            <person name="Tsolas J.M."/>
            <person name="Valente V.L."/>
            <person name="Venter E."/>
            <person name="Venter J.C."/>
            <person name="Vicario S."/>
            <person name="Vieira F.G."/>
            <person name="Vilella A.J."/>
            <person name="Villasante A."/>
            <person name="Walenz B."/>
            <person name="Wang J."/>
            <person name="Wasserman M."/>
            <person name="Watts T."/>
            <person name="Wilson D."/>
            <person name="Wilson R.K."/>
            <person name="Wing R.A."/>
            <person name="Wolfner M.F."/>
            <person name="Wong A."/>
            <person name="Wong G.K."/>
            <person name="Wu C.I."/>
            <person name="Wu G."/>
            <person name="Yamamoto D."/>
            <person name="Yang H.P."/>
            <person name="Yang S.P."/>
            <person name="Yorke J.A."/>
            <person name="Yoshida K."/>
            <person name="Zdobnov E."/>
            <person name="Zhang P."/>
            <person name="Zhang Y."/>
            <person name="Zimin A.V."/>
            <person name="Baldwin J."/>
            <person name="Abdouelleil A."/>
            <person name="Abdulkadir J."/>
            <person name="Abebe A."/>
            <person name="Abera B."/>
            <person name="Abreu J."/>
            <person name="Acer S.C."/>
            <person name="Aftuck L."/>
            <person name="Alexander A."/>
            <person name="An P."/>
            <person name="Anderson E."/>
            <person name="Anderson S."/>
            <person name="Arachi H."/>
            <person name="Azer M."/>
            <person name="Bachantsang P."/>
            <person name="Barry A."/>
            <person name="Bayul T."/>
            <person name="Berlin A."/>
            <person name="Bessette D."/>
            <person name="Bloom T."/>
            <person name="Blye J."/>
            <person name="Boguslavskiy L."/>
            <person name="Bonnet C."/>
            <person name="Boukhgalter B."/>
            <person name="Bourzgui I."/>
            <person name="Brown A."/>
            <person name="Cahill P."/>
            <person name="Channer S."/>
            <person name="Cheshatsang Y."/>
            <person name="Chuda L."/>
            <person name="Citroen M."/>
            <person name="Collymore A."/>
            <person name="Cooke P."/>
            <person name="Costello M."/>
            <person name="D'Aco K."/>
            <person name="Daza R."/>
            <person name="De Haan G."/>
            <person name="DeGray S."/>
            <person name="DeMaso C."/>
            <person name="Dhargay N."/>
            <person name="Dooley K."/>
            <person name="Dooley E."/>
            <person name="Doricent M."/>
            <person name="Dorje P."/>
            <person name="Dorjee K."/>
            <person name="Dupes A."/>
            <person name="Elong R."/>
            <person name="Falk J."/>
            <person name="Farina A."/>
            <person name="Faro S."/>
            <person name="Ferguson D."/>
            <person name="Fisher S."/>
            <person name="Foley C.D."/>
            <person name="Franke A."/>
            <person name="Friedrich D."/>
            <person name="Gadbois L."/>
            <person name="Gearin G."/>
            <person name="Gearin C.R."/>
            <person name="Giannoukos G."/>
            <person name="Goode T."/>
            <person name="Graham J."/>
            <person name="Grandbois E."/>
            <person name="Grewal S."/>
            <person name="Gyaltsen K."/>
            <person name="Hafez N."/>
            <person name="Hagos B."/>
            <person name="Hall J."/>
            <person name="Henson C."/>
            <person name="Hollinger A."/>
            <person name="Honan T."/>
            <person name="Huard M.D."/>
            <person name="Hughes L."/>
            <person name="Hurhula B."/>
            <person name="Husby M.E."/>
            <person name="Kamat A."/>
            <person name="Kanga B."/>
            <person name="Kashin S."/>
            <person name="Khazanovich D."/>
            <person name="Kisner P."/>
            <person name="Lance K."/>
            <person name="Lara M."/>
            <person name="Lee W."/>
            <person name="Lennon N."/>
            <person name="Letendre F."/>
            <person name="LeVine R."/>
            <person name="Lipovsky A."/>
            <person name="Liu X."/>
            <person name="Liu J."/>
            <person name="Liu S."/>
            <person name="Lokyitsang T."/>
            <person name="Lokyitsang Y."/>
            <person name="Lubonja R."/>
            <person name="Lui A."/>
            <person name="MacDonald P."/>
            <person name="Magnisalis V."/>
            <person name="Maru K."/>
            <person name="Matthews C."/>
            <person name="McCusker W."/>
            <person name="McDonough S."/>
            <person name="Mehta T."/>
            <person name="Meldrim J."/>
            <person name="Meneus L."/>
            <person name="Mihai O."/>
            <person name="Mihalev A."/>
            <person name="Mihova T."/>
            <person name="Mittelman R."/>
            <person name="Mlenga V."/>
            <person name="Montmayeur A."/>
            <person name="Mulrain L."/>
            <person name="Navidi A."/>
            <person name="Naylor J."/>
            <person name="Negash T."/>
            <person name="Nguyen T."/>
            <person name="Nguyen N."/>
            <person name="Nicol R."/>
            <person name="Norbu C."/>
            <person name="Norbu N."/>
            <person name="Novod N."/>
            <person name="O'Neill B."/>
            <person name="Osman S."/>
            <person name="Markiewicz E."/>
            <person name="Oyono O.L."/>
            <person name="Patti C."/>
            <person name="Phunkhang P."/>
            <person name="Pierre F."/>
            <person name="Priest M."/>
            <person name="Raghuraman S."/>
            <person name="Rege F."/>
            <person name="Reyes R."/>
            <person name="Rise C."/>
            <person name="Rogov P."/>
            <person name="Ross K."/>
            <person name="Ryan E."/>
            <person name="Settipalli S."/>
            <person name="Shea T."/>
            <person name="Sherpa N."/>
            <person name="Shi L."/>
            <person name="Shih D."/>
            <person name="Sparrow T."/>
            <person name="Spaulding J."/>
            <person name="Stalker J."/>
            <person name="Stange-Thomann N."/>
            <person name="Stavropoulos S."/>
            <person name="Stone C."/>
            <person name="Strader C."/>
            <person name="Tesfaye S."/>
            <person name="Thomson T."/>
            <person name="Thoulutsang Y."/>
            <person name="Thoulutsang D."/>
            <person name="Topham K."/>
            <person name="Topping I."/>
            <person name="Tsamla T."/>
            <person name="Vassiliev H."/>
            <person name="Vo A."/>
            <person name="Wangchuk T."/>
            <person name="Wangdi T."/>
            <person name="Weiand M."/>
            <person name="Wilkinson J."/>
            <person name="Wilson A."/>
            <person name="Yadav S."/>
            <person name="Young G."/>
            <person name="Yu Q."/>
            <person name="Zembek L."/>
            <person name="Zhong D."/>
            <person name="Zimmer A."/>
            <person name="Zwirko Z."/>
            <person name="Jaffe D.B."/>
            <person name="Alvarez P."/>
            <person name="Brockman W."/>
            <person name="Butler J."/>
            <person name="Chin C."/>
            <person name="Gnerre S."/>
            <person name="Grabherr M."/>
            <person name="Kleber M."/>
            <person name="Mauceli E."/>
            <person name="MacCallum I."/>
        </authorList>
    </citation>
    <scope>NUCLEOTIDE SEQUENCE [LARGE SCALE GENOMIC DNA]</scope>
    <source>
        <strain evidence="7">Tucson 15287-2541.00</strain>
    </source>
</reference>
<dbReference type="InterPro" id="IPR013083">
    <property type="entry name" value="Znf_RING/FYVE/PHD"/>
</dbReference>
<dbReference type="OrthoDB" id="7841769at2759"/>
<evidence type="ECO:0000256" key="1">
    <source>
        <dbReference type="ARBA" id="ARBA00022771"/>
    </source>
</evidence>
<dbReference type="GO" id="GO:0008270">
    <property type="term" value="F:zinc ion binding"/>
    <property type="evidence" value="ECO:0007669"/>
    <property type="project" value="UniProtKB-KW"/>
</dbReference>
<dbReference type="PROSITE" id="PS50089">
    <property type="entry name" value="ZF_RING_2"/>
    <property type="match status" value="1"/>
</dbReference>
<evidence type="ECO:0000256" key="2">
    <source>
        <dbReference type="ARBA" id="ARBA00022833"/>
    </source>
</evidence>
<gene>
    <name evidence="6" type="primary">Dgri\GH17758</name>
    <name evidence="6" type="ORF">Dgri_GH17758</name>
</gene>
<keyword evidence="3" id="KW-0469">Meiosis</keyword>
<dbReference type="STRING" id="7222.B4JXL1"/>
<dbReference type="GO" id="GO:0016925">
    <property type="term" value="P:protein sumoylation"/>
    <property type="evidence" value="ECO:0007669"/>
    <property type="project" value="TreeGrafter"/>
</dbReference>
<dbReference type="PANTHER" id="PTHR22663">
    <property type="entry name" value="RING FINGER PROTEIN NARYA-RELATED"/>
    <property type="match status" value="1"/>
</dbReference>
<keyword evidence="7" id="KW-1185">Reference proteome</keyword>